<name>A0A9E2KBM6_9FIRM</name>
<evidence type="ECO:0000313" key="2">
    <source>
        <dbReference type="Proteomes" id="UP000824229"/>
    </source>
</evidence>
<dbReference type="SUPFAM" id="SSF89550">
    <property type="entry name" value="PHP domain-like"/>
    <property type="match status" value="1"/>
</dbReference>
<evidence type="ECO:0000313" key="1">
    <source>
        <dbReference type="EMBL" id="MBU3803742.1"/>
    </source>
</evidence>
<dbReference type="Proteomes" id="UP000824229">
    <property type="component" value="Unassembled WGS sequence"/>
</dbReference>
<reference evidence="1" key="1">
    <citation type="journal article" date="2021" name="PeerJ">
        <title>Extensive microbial diversity within the chicken gut microbiome revealed by metagenomics and culture.</title>
        <authorList>
            <person name="Gilroy R."/>
            <person name="Ravi A."/>
            <person name="Getino M."/>
            <person name="Pursley I."/>
            <person name="Horton D.L."/>
            <person name="Alikhan N.F."/>
            <person name="Baker D."/>
            <person name="Gharbi K."/>
            <person name="Hall N."/>
            <person name="Watson M."/>
            <person name="Adriaenssens E.M."/>
            <person name="Foster-Nyarko E."/>
            <person name="Jarju S."/>
            <person name="Secka A."/>
            <person name="Antonio M."/>
            <person name="Oren A."/>
            <person name="Chaudhuri R.R."/>
            <person name="La Ragione R."/>
            <person name="Hildebrand F."/>
            <person name="Pallen M.J."/>
        </authorList>
    </citation>
    <scope>NUCLEOTIDE SEQUENCE</scope>
    <source>
        <strain evidence="1">B5-657</strain>
    </source>
</reference>
<accession>A0A9E2KBM6</accession>
<dbReference type="Gene3D" id="3.20.20.140">
    <property type="entry name" value="Metal-dependent hydrolases"/>
    <property type="match status" value="1"/>
</dbReference>
<comment type="caution">
    <text evidence="1">The sequence shown here is derived from an EMBL/GenBank/DDBJ whole genome shotgun (WGS) entry which is preliminary data.</text>
</comment>
<organism evidence="1 2">
    <name type="scientific">Candidatus Cellulosilyticum pullistercoris</name>
    <dbReference type="NCBI Taxonomy" id="2838521"/>
    <lineage>
        <taxon>Bacteria</taxon>
        <taxon>Bacillati</taxon>
        <taxon>Bacillota</taxon>
        <taxon>Clostridia</taxon>
        <taxon>Lachnospirales</taxon>
        <taxon>Cellulosilyticaceae</taxon>
        <taxon>Cellulosilyticum</taxon>
    </lineage>
</organism>
<dbReference type="GO" id="GO:0035312">
    <property type="term" value="F:5'-3' DNA exonuclease activity"/>
    <property type="evidence" value="ECO:0007669"/>
    <property type="project" value="TreeGrafter"/>
</dbReference>
<reference evidence="1" key="2">
    <citation type="submission" date="2021-04" db="EMBL/GenBank/DDBJ databases">
        <authorList>
            <person name="Gilroy R."/>
        </authorList>
    </citation>
    <scope>NUCLEOTIDE SEQUENCE</scope>
    <source>
        <strain evidence="1">B5-657</strain>
    </source>
</reference>
<sequence>IEFSADFYGKELHILGYYLDPHHPHLKKKLKELIESRQTRNQEMLDQLAALGFPLTYESLYEDCDDSTIITRAHIANAMLKKGYITDRKEAFSNYIGDGKPAYVPKKHFTTKDCIDLIHKAGGLAVLAHPMLYGYDQKDVTNLIRGLNSEGLDGVECLYSTHSKEETNHLLQVCLNLDLFPTGGSDFHGNNKPLLDLGSGYGNLNIPFEILENMRKRRSPLC</sequence>
<dbReference type="InterPro" id="IPR016195">
    <property type="entry name" value="Pol/histidinol_Pase-like"/>
</dbReference>
<gene>
    <name evidence="1" type="ORF">H9872_03155</name>
</gene>
<dbReference type="AlphaFoldDB" id="A0A9E2KBM6"/>
<dbReference type="Gene3D" id="1.10.150.650">
    <property type="match status" value="1"/>
</dbReference>
<protein>
    <submittedName>
        <fullName evidence="1">PHP domain-containing protein</fullName>
    </submittedName>
</protein>
<dbReference type="GO" id="GO:0004534">
    <property type="term" value="F:5'-3' RNA exonuclease activity"/>
    <property type="evidence" value="ECO:0007669"/>
    <property type="project" value="TreeGrafter"/>
</dbReference>
<dbReference type="EMBL" id="JAHLFQ010000061">
    <property type="protein sequence ID" value="MBU3803742.1"/>
    <property type="molecule type" value="Genomic_DNA"/>
</dbReference>
<dbReference type="InterPro" id="IPR052018">
    <property type="entry name" value="PHP_domain"/>
</dbReference>
<dbReference type="PANTHER" id="PTHR42924">
    <property type="entry name" value="EXONUCLEASE"/>
    <property type="match status" value="1"/>
</dbReference>
<feature type="non-terminal residue" evidence="1">
    <location>
        <position position="1"/>
    </location>
</feature>
<proteinExistence type="predicted"/>
<dbReference type="PANTHER" id="PTHR42924:SF3">
    <property type="entry name" value="POLYMERASE_HISTIDINOL PHOSPHATASE N-TERMINAL DOMAIN-CONTAINING PROTEIN"/>
    <property type="match status" value="1"/>
</dbReference>